<keyword evidence="2" id="KW-0378">Hydrolase</keyword>
<reference evidence="2 3" key="1">
    <citation type="journal article" date="2014" name="Genome Announc.">
        <title>Draft Genome Sequences of Marine Flavobacterium Algibacter lectus Strains SS8 and NR4.</title>
        <authorList>
            <person name="Takatani N."/>
            <person name="Nakanishi M."/>
            <person name="Meirelles P."/>
            <person name="Mino S."/>
            <person name="Suda W."/>
            <person name="Oshima K."/>
            <person name="Hattori M."/>
            <person name="Ohkuma M."/>
            <person name="Hosokawa M."/>
            <person name="Miyashita K."/>
            <person name="Thompson F.L."/>
            <person name="Niwa A."/>
            <person name="Sawabe T."/>
            <person name="Sawabe T."/>
        </authorList>
    </citation>
    <scope>NUCLEOTIDE SEQUENCE [LARGE SCALE GENOMIC DNA]</scope>
    <source>
        <strain evidence="3">JCM19274</strain>
    </source>
</reference>
<dbReference type="RefSeq" id="WP_262480810.1">
    <property type="nucleotide sequence ID" value="NZ_BBNU01000011.1"/>
</dbReference>
<evidence type="ECO:0000259" key="1">
    <source>
        <dbReference type="Pfam" id="PF00884"/>
    </source>
</evidence>
<dbReference type="GO" id="GO:0047753">
    <property type="term" value="F:choline-sulfatase activity"/>
    <property type="evidence" value="ECO:0007669"/>
    <property type="project" value="UniProtKB-EC"/>
</dbReference>
<evidence type="ECO:0000313" key="3">
    <source>
        <dbReference type="Proteomes" id="UP000029643"/>
    </source>
</evidence>
<sequence length="150" mass="16494">MDAEVGAVINKLKDDGLLENTIIFYYGDHGGVLPFSKGYLTETGLQVPLVVHVPEKYKNLSIFNAGSQTDAFVSFVDFGATVLNIAGIEIPKTMDGKPFLGDNIKEQTITKRNETFATPIDLMKSTTWLEVTEKATSNTFVIFNLLILMA</sequence>
<accession>A0A090WWK6</accession>
<gene>
    <name evidence="2" type="ORF">JCM19274_1259</name>
</gene>
<dbReference type="EC" id="3.1.6.6" evidence="2"/>
<dbReference type="EMBL" id="BBNU01000011">
    <property type="protein sequence ID" value="GAL80633.1"/>
    <property type="molecule type" value="Genomic_DNA"/>
</dbReference>
<dbReference type="SUPFAM" id="SSF53649">
    <property type="entry name" value="Alkaline phosphatase-like"/>
    <property type="match status" value="1"/>
</dbReference>
<dbReference type="Pfam" id="PF00884">
    <property type="entry name" value="Sulfatase"/>
    <property type="match status" value="1"/>
</dbReference>
<protein>
    <submittedName>
        <fullName evidence="2">Choline-sulfatase</fullName>
        <ecNumber evidence="2">3.1.6.6</ecNumber>
    </submittedName>
</protein>
<dbReference type="AlphaFoldDB" id="A0A090WWK6"/>
<name>A0A090WWK6_9FLAO</name>
<dbReference type="InterPro" id="IPR017850">
    <property type="entry name" value="Alkaline_phosphatase_core_sf"/>
</dbReference>
<dbReference type="PANTHER" id="PTHR43108">
    <property type="entry name" value="N-ACETYLGLUCOSAMINE-6-SULFATASE FAMILY MEMBER"/>
    <property type="match status" value="1"/>
</dbReference>
<organism evidence="2 3">
    <name type="scientific">Algibacter lectus</name>
    <dbReference type="NCBI Taxonomy" id="221126"/>
    <lineage>
        <taxon>Bacteria</taxon>
        <taxon>Pseudomonadati</taxon>
        <taxon>Bacteroidota</taxon>
        <taxon>Flavobacteriia</taxon>
        <taxon>Flavobacteriales</taxon>
        <taxon>Flavobacteriaceae</taxon>
        <taxon>Algibacter</taxon>
    </lineage>
</organism>
<evidence type="ECO:0000313" key="2">
    <source>
        <dbReference type="EMBL" id="GAL80633.1"/>
    </source>
</evidence>
<feature type="domain" description="Sulfatase N-terminal" evidence="1">
    <location>
        <begin position="1"/>
        <end position="88"/>
    </location>
</feature>
<dbReference type="InterPro" id="IPR000917">
    <property type="entry name" value="Sulfatase_N"/>
</dbReference>
<dbReference type="PANTHER" id="PTHR43108:SF8">
    <property type="entry name" value="SD21168P"/>
    <property type="match status" value="1"/>
</dbReference>
<comment type="caution">
    <text evidence="2">The sequence shown here is derived from an EMBL/GenBank/DDBJ whole genome shotgun (WGS) entry which is preliminary data.</text>
</comment>
<dbReference type="Gene3D" id="3.40.720.10">
    <property type="entry name" value="Alkaline Phosphatase, subunit A"/>
    <property type="match status" value="1"/>
</dbReference>
<dbReference type="Proteomes" id="UP000029643">
    <property type="component" value="Unassembled WGS sequence"/>
</dbReference>
<proteinExistence type="predicted"/>